<dbReference type="InterPro" id="IPR011989">
    <property type="entry name" value="ARM-like"/>
</dbReference>
<name>A0AA38XJX1_9EURO</name>
<keyword evidence="4 5" id="KW-0472">Membrane</keyword>
<reference evidence="7" key="1">
    <citation type="submission" date="2022-10" db="EMBL/GenBank/DDBJ databases">
        <title>Culturing micro-colonial fungi from biological soil crusts in the Mojave desert and describing Neophaeococcomyces mojavensis, and introducing the new genera and species Taxawa tesnikishii.</title>
        <authorList>
            <person name="Kurbessoian T."/>
            <person name="Stajich J.E."/>
        </authorList>
    </citation>
    <scope>NUCLEOTIDE SEQUENCE</scope>
    <source>
        <strain evidence="7">TK_35</strain>
    </source>
</reference>
<feature type="domain" description="TM2" evidence="6">
    <location>
        <begin position="62"/>
        <end position="111"/>
    </location>
</feature>
<dbReference type="AlphaFoldDB" id="A0AA38XJX1"/>
<evidence type="ECO:0000256" key="4">
    <source>
        <dbReference type="ARBA" id="ARBA00023136"/>
    </source>
</evidence>
<dbReference type="Pfam" id="PF05154">
    <property type="entry name" value="TM2"/>
    <property type="match status" value="1"/>
</dbReference>
<evidence type="ECO:0000259" key="6">
    <source>
        <dbReference type="Pfam" id="PF05154"/>
    </source>
</evidence>
<evidence type="ECO:0000256" key="5">
    <source>
        <dbReference type="SAM" id="Phobius"/>
    </source>
</evidence>
<feature type="transmembrane region" description="Helical" evidence="5">
    <location>
        <begin position="95"/>
        <end position="116"/>
    </location>
</feature>
<evidence type="ECO:0000256" key="1">
    <source>
        <dbReference type="ARBA" id="ARBA00004141"/>
    </source>
</evidence>
<evidence type="ECO:0000256" key="2">
    <source>
        <dbReference type="ARBA" id="ARBA00022692"/>
    </source>
</evidence>
<protein>
    <recommendedName>
        <fullName evidence="6">TM2 domain-containing protein</fullName>
    </recommendedName>
</protein>
<keyword evidence="3 5" id="KW-1133">Transmembrane helix</keyword>
<feature type="transmembrane region" description="Helical" evidence="5">
    <location>
        <begin position="65"/>
        <end position="83"/>
    </location>
</feature>
<comment type="subcellular location">
    <subcellularLocation>
        <location evidence="1">Membrane</location>
        <topology evidence="1">Multi-pass membrane protein</topology>
    </subcellularLocation>
</comment>
<proteinExistence type="predicted"/>
<organism evidence="7">
    <name type="scientific">Knufia peltigerae</name>
    <dbReference type="NCBI Taxonomy" id="1002370"/>
    <lineage>
        <taxon>Eukaryota</taxon>
        <taxon>Fungi</taxon>
        <taxon>Dikarya</taxon>
        <taxon>Ascomycota</taxon>
        <taxon>Pezizomycotina</taxon>
        <taxon>Eurotiomycetes</taxon>
        <taxon>Chaetothyriomycetidae</taxon>
        <taxon>Chaetothyriales</taxon>
        <taxon>Trichomeriaceae</taxon>
        <taxon>Knufia</taxon>
    </lineage>
</organism>
<dbReference type="GO" id="GO:0016020">
    <property type="term" value="C:membrane"/>
    <property type="evidence" value="ECO:0007669"/>
    <property type="project" value="UniProtKB-SubCell"/>
</dbReference>
<dbReference type="InterPro" id="IPR007829">
    <property type="entry name" value="TM2"/>
</dbReference>
<comment type="caution">
    <text evidence="7">The sequence shown here is derived from an EMBL/GenBank/DDBJ whole genome shotgun (WGS) entry which is preliminary data.</text>
</comment>
<evidence type="ECO:0000313" key="7">
    <source>
        <dbReference type="EMBL" id="KAJ9614851.1"/>
    </source>
</evidence>
<keyword evidence="2 5" id="KW-0812">Transmembrane</keyword>
<evidence type="ECO:0000256" key="3">
    <source>
        <dbReference type="ARBA" id="ARBA00022989"/>
    </source>
</evidence>
<dbReference type="EMBL" id="JAPDRN010000182">
    <property type="protein sequence ID" value="KAJ9614851.1"/>
    <property type="molecule type" value="Genomic_DNA"/>
</dbReference>
<dbReference type="Gene3D" id="1.25.10.10">
    <property type="entry name" value="Leucine-rich Repeat Variant"/>
    <property type="match status" value="1"/>
</dbReference>
<gene>
    <name evidence="7" type="ORF">H2204_014359</name>
</gene>
<sequence length="245" mass="26403">MEPAASTRRSTVALMKSSECNCKARSDMTNCPLCDATAPPAIPRPIDAVYAAPVSQALPIARNRAIYILLALFLGIFGIHNFYAGYHGRAICQLLITLLLGWLLIGVMITGLWALVEMITVETDASGMQMVIDVVSWLDQILDQDPATFEDAYWGVRPAAAIAVPHLLARLPTVHDGHSRAKMLELLGESGDSTVIPTLLAELQHPLGEVRKWAQLALDALDRGTSWQPSMGGLADNAALPHTSA</sequence>
<accession>A0AA38XJX1</accession>